<dbReference type="Gene3D" id="2.60.120.10">
    <property type="entry name" value="Jelly Rolls"/>
    <property type="match status" value="2"/>
</dbReference>
<keyword evidence="6" id="KW-0862">Zinc</keyword>
<dbReference type="PRINTS" id="PR00714">
    <property type="entry name" value="MAN6PISMRASE"/>
</dbReference>
<dbReference type="CDD" id="cd07011">
    <property type="entry name" value="cupin_PMI_type_I_N"/>
    <property type="match status" value="1"/>
</dbReference>
<keyword evidence="10" id="KW-1185">Reference proteome</keyword>
<proteinExistence type="inferred from homology"/>
<dbReference type="InterPro" id="IPR016305">
    <property type="entry name" value="Mannose-6-P_Isomerase"/>
</dbReference>
<keyword evidence="5" id="KW-0479">Metal-binding</keyword>
<dbReference type="InterPro" id="IPR014710">
    <property type="entry name" value="RmlC-like_jellyroll"/>
</dbReference>
<accession>A0ABW9GKI6</accession>
<gene>
    <name evidence="9" type="primary">manA</name>
    <name evidence="9" type="ORF">P5G46_12580</name>
</gene>
<evidence type="ECO:0000259" key="8">
    <source>
        <dbReference type="Pfam" id="PF20511"/>
    </source>
</evidence>
<evidence type="ECO:0000256" key="2">
    <source>
        <dbReference type="ARBA" id="ARBA00001947"/>
    </source>
</evidence>
<evidence type="ECO:0000256" key="1">
    <source>
        <dbReference type="ARBA" id="ARBA00000757"/>
    </source>
</evidence>
<name>A0ABW9GKI6_9MICO</name>
<protein>
    <recommendedName>
        <fullName evidence="4">mannose-6-phosphate isomerase</fullName>
        <ecNumber evidence="4">5.3.1.8</ecNumber>
    </recommendedName>
</protein>
<evidence type="ECO:0000256" key="5">
    <source>
        <dbReference type="ARBA" id="ARBA00022723"/>
    </source>
</evidence>
<comment type="similarity">
    <text evidence="3">Belongs to the mannose-6-phosphate isomerase type 1 family.</text>
</comment>
<dbReference type="Gene3D" id="1.10.441.10">
    <property type="entry name" value="Phosphomannose Isomerase, domain 2"/>
    <property type="match status" value="1"/>
</dbReference>
<dbReference type="Pfam" id="PF20511">
    <property type="entry name" value="PMI_typeI_cat"/>
    <property type="match status" value="1"/>
</dbReference>
<comment type="catalytic activity">
    <reaction evidence="1">
        <text>D-mannose 6-phosphate = D-fructose 6-phosphate</text>
        <dbReference type="Rhea" id="RHEA:12356"/>
        <dbReference type="ChEBI" id="CHEBI:58735"/>
        <dbReference type="ChEBI" id="CHEBI:61527"/>
        <dbReference type="EC" id="5.3.1.8"/>
    </reaction>
</comment>
<feature type="domain" description="Phosphomannose isomerase type I catalytic" evidence="8">
    <location>
        <begin position="3"/>
        <end position="142"/>
    </location>
</feature>
<dbReference type="SUPFAM" id="SSF51182">
    <property type="entry name" value="RmlC-like cupins"/>
    <property type="match status" value="1"/>
</dbReference>
<evidence type="ECO:0000256" key="4">
    <source>
        <dbReference type="ARBA" id="ARBA00011956"/>
    </source>
</evidence>
<evidence type="ECO:0000256" key="3">
    <source>
        <dbReference type="ARBA" id="ARBA00010772"/>
    </source>
</evidence>
<dbReference type="InterPro" id="IPR018050">
    <property type="entry name" value="Pmannose_isomerase-type1_CS"/>
</dbReference>
<evidence type="ECO:0000313" key="9">
    <source>
        <dbReference type="EMBL" id="MFM2721345.1"/>
    </source>
</evidence>
<dbReference type="EC" id="5.3.1.8" evidence="4"/>
<dbReference type="PANTHER" id="PTHR10309:SF0">
    <property type="entry name" value="MANNOSE-6-PHOSPHATE ISOMERASE"/>
    <property type="match status" value="1"/>
</dbReference>
<dbReference type="InterPro" id="IPR001250">
    <property type="entry name" value="Man6P_Isoase-1"/>
</dbReference>
<dbReference type="RefSeq" id="WP_239277044.1">
    <property type="nucleotide sequence ID" value="NZ_JAROCE010000004.1"/>
</dbReference>
<dbReference type="GO" id="GO:0004476">
    <property type="term" value="F:mannose-6-phosphate isomerase activity"/>
    <property type="evidence" value="ECO:0007669"/>
    <property type="project" value="UniProtKB-EC"/>
</dbReference>
<dbReference type="NCBIfam" id="TIGR00218">
    <property type="entry name" value="manA"/>
    <property type="match status" value="1"/>
</dbReference>
<comment type="caution">
    <text evidence="9">The sequence shown here is derived from an EMBL/GenBank/DDBJ whole genome shotgun (WGS) entry which is preliminary data.</text>
</comment>
<dbReference type="PIRSF" id="PIRSF001480">
    <property type="entry name" value="Mannose-6-phosphate_isomerase"/>
    <property type="match status" value="1"/>
</dbReference>
<reference evidence="9 10" key="1">
    <citation type="submission" date="2023-03" db="EMBL/GenBank/DDBJ databases">
        <title>MT1 and MT2 Draft Genomes of Novel Species.</title>
        <authorList>
            <person name="Venkateswaran K."/>
        </authorList>
    </citation>
    <scope>NUCLEOTIDE SEQUENCE [LARGE SCALE GENOMIC DNA]</scope>
    <source>
        <strain evidence="9 10">IF8SW-P5</strain>
    </source>
</reference>
<keyword evidence="7 9" id="KW-0413">Isomerase</keyword>
<dbReference type="InterPro" id="IPR046457">
    <property type="entry name" value="PMI_typeI_cat"/>
</dbReference>
<organism evidence="9 10">
    <name type="scientific">Microbacterium mcarthurae</name>
    <dbReference type="NCBI Taxonomy" id="3035918"/>
    <lineage>
        <taxon>Bacteria</taxon>
        <taxon>Bacillati</taxon>
        <taxon>Actinomycetota</taxon>
        <taxon>Actinomycetes</taxon>
        <taxon>Micrococcales</taxon>
        <taxon>Microbacteriaceae</taxon>
        <taxon>Microbacterium</taxon>
    </lineage>
</organism>
<dbReference type="Proteomes" id="UP001630303">
    <property type="component" value="Unassembled WGS sequence"/>
</dbReference>
<comment type="cofactor">
    <cofactor evidence="2">
        <name>Zn(2+)</name>
        <dbReference type="ChEBI" id="CHEBI:29105"/>
    </cofactor>
</comment>
<evidence type="ECO:0000256" key="6">
    <source>
        <dbReference type="ARBA" id="ARBA00022833"/>
    </source>
</evidence>
<evidence type="ECO:0000256" key="7">
    <source>
        <dbReference type="ARBA" id="ARBA00023235"/>
    </source>
</evidence>
<dbReference type="PANTHER" id="PTHR10309">
    <property type="entry name" value="MANNOSE-6-PHOSPHATE ISOMERASE"/>
    <property type="match status" value="1"/>
</dbReference>
<dbReference type="EMBL" id="JAROCE010000004">
    <property type="protein sequence ID" value="MFM2721345.1"/>
    <property type="molecule type" value="Genomic_DNA"/>
</dbReference>
<dbReference type="PROSITE" id="PS00965">
    <property type="entry name" value="PMI_I_1"/>
    <property type="match status" value="1"/>
</dbReference>
<dbReference type="InterPro" id="IPR011051">
    <property type="entry name" value="RmlC_Cupin_sf"/>
</dbReference>
<evidence type="ECO:0000313" key="10">
    <source>
        <dbReference type="Proteomes" id="UP001630303"/>
    </source>
</evidence>
<sequence length="396" mass="40819">MLVEISNTPRDYAWGSATLLADLEGRTPSGSPEAEVWFGDHPGSPARVHDGSDLTLDDWLCAHGGQEGVPGRLPYLLKLLAAGAPLSIQVHPSKEQAVEGFAREEAAGVPRDAGHRNYKDDNHKPEVIVALSETFTALAGLRDVDATRRLVATLGDGEGVRTLREKLGAASPAAALRETIAWLLGEAEGAEIAQIVEAAASAHSEEFAAELDQTRTLAAAYPADPGIVVALLMNLVHLRRGEAIFVPAGVLHAYVAGLGVEIMAASDNVLRGGLTPKHIDVAELLALVDFRPAAPPVLEARAAGEGAEMFAPGIRDFALAHVTAGGRSGSVDLAGLSIALSVSGEATVTGASGASLTLAPGRAALVTPEESPLTVSGGEVFVAMPGAEPRHAEATS</sequence>